<gene>
    <name evidence="2" type="ORF">E6K78_04045</name>
</gene>
<reference evidence="2 3" key="1">
    <citation type="journal article" date="2019" name="Nat. Microbiol.">
        <title>Mediterranean grassland soil C-N compound turnover is dependent on rainfall and depth, and is mediated by genomically divergent microorganisms.</title>
        <authorList>
            <person name="Diamond S."/>
            <person name="Andeer P.F."/>
            <person name="Li Z."/>
            <person name="Crits-Christoph A."/>
            <person name="Burstein D."/>
            <person name="Anantharaman K."/>
            <person name="Lane K.R."/>
            <person name="Thomas B.C."/>
            <person name="Pan C."/>
            <person name="Northen T.R."/>
            <person name="Banfield J.F."/>
        </authorList>
    </citation>
    <scope>NUCLEOTIDE SEQUENCE [LARGE SCALE GENOMIC DNA]</scope>
    <source>
        <strain evidence="2">WS_8</strain>
    </source>
</reference>
<dbReference type="Proteomes" id="UP000316609">
    <property type="component" value="Unassembled WGS sequence"/>
</dbReference>
<accession>A0A538TVP0</accession>
<proteinExistence type="predicted"/>
<feature type="signal peptide" evidence="1">
    <location>
        <begin position="1"/>
        <end position="24"/>
    </location>
</feature>
<keyword evidence="1" id="KW-0732">Signal</keyword>
<evidence type="ECO:0000313" key="3">
    <source>
        <dbReference type="Proteomes" id="UP000316609"/>
    </source>
</evidence>
<name>A0A538TVP0_UNCEI</name>
<comment type="caution">
    <text evidence="2">The sequence shown here is derived from an EMBL/GenBank/DDBJ whole genome shotgun (WGS) entry which is preliminary data.</text>
</comment>
<feature type="chain" id="PRO_5021785294" description="CBM-cenC domain-containing protein" evidence="1">
    <location>
        <begin position="25"/>
        <end position="400"/>
    </location>
</feature>
<dbReference type="Gene3D" id="2.60.120.260">
    <property type="entry name" value="Galactose-binding domain-like"/>
    <property type="match status" value="2"/>
</dbReference>
<evidence type="ECO:0000313" key="2">
    <source>
        <dbReference type="EMBL" id="TMQ67671.1"/>
    </source>
</evidence>
<evidence type="ECO:0000256" key="1">
    <source>
        <dbReference type="SAM" id="SignalP"/>
    </source>
</evidence>
<sequence>MMRPLRAAALLFLFVALPAVHSGAAPSPNLLANPGFELPLGKHPWMPAAWDTLDSGLSTVFFGRDTFLVHGGRYAVSVANLSMLYPMWHNWSQTLVVGKELWGKDVELSVWTRSVGLQGRGYVLLQAYRDTIEKMSRIWKVDREAAGRKLGYSPTDSPHVVLGWQRSYFSEPETDWTQRTVRIFIPPSTNIVIVRCGIFGTGQVMFDDAVLTAQPALPPPPVPLHTNLLADSSFEGDGNAWEYSMPPYENQVVEKDSTYAHTGRYSIRMRGGAKSGWVNTRAGVLQLIGNRNLSGKRLRLSAWVKTDSLGRNAYIKIFCSTPEGDVHNVPEGFSGTTDWTHTVLVMDAPPETYLTWAWCLYTVPASGTVYFDDVSLEVIGPADYLKTGAPPPKPPPLPAR</sequence>
<evidence type="ECO:0008006" key="4">
    <source>
        <dbReference type="Google" id="ProtNLM"/>
    </source>
</evidence>
<organism evidence="2 3">
    <name type="scientific">Eiseniibacteriota bacterium</name>
    <dbReference type="NCBI Taxonomy" id="2212470"/>
    <lineage>
        <taxon>Bacteria</taxon>
        <taxon>Candidatus Eiseniibacteriota</taxon>
    </lineage>
</organism>
<dbReference type="EMBL" id="VBOY01000033">
    <property type="protein sequence ID" value="TMQ67671.1"/>
    <property type="molecule type" value="Genomic_DNA"/>
</dbReference>
<protein>
    <recommendedName>
        <fullName evidence="4">CBM-cenC domain-containing protein</fullName>
    </recommendedName>
</protein>
<dbReference type="AlphaFoldDB" id="A0A538TVP0"/>